<protein>
    <recommendedName>
        <fullName evidence="3">Glycine cleavage system H protein</fullName>
    </recommendedName>
</protein>
<keyword evidence="2 3" id="KW-0450">Lipoyl</keyword>
<dbReference type="EMBL" id="FNCK01000006">
    <property type="protein sequence ID" value="SDG35575.1"/>
    <property type="molecule type" value="Genomic_DNA"/>
</dbReference>
<accession>A0A1G7TJX0</accession>
<name>A0A1G7TJX0_9LACT</name>
<sequence>MSQVFFTEEHEFIEILAPNKARIGITAFAAEQLGDIVHVELPEVDDEFDAEEEIVTVESVKSVSEVYAPFAGKVVAINEELEDAPETVNEDAQGKGWFFEIETEEDIDTSAFLTEEPAE</sequence>
<dbReference type="NCBIfam" id="TIGR00527">
    <property type="entry name" value="gcvH"/>
    <property type="match status" value="1"/>
</dbReference>
<comment type="subunit">
    <text evidence="3">The glycine cleavage system is composed of four proteins: P, T, L and H.</text>
</comment>
<dbReference type="InterPro" id="IPR002930">
    <property type="entry name" value="GCV_H"/>
</dbReference>
<dbReference type="Proteomes" id="UP000199708">
    <property type="component" value="Unassembled WGS sequence"/>
</dbReference>
<dbReference type="GO" id="GO:0005829">
    <property type="term" value="C:cytosol"/>
    <property type="evidence" value="ECO:0007669"/>
    <property type="project" value="TreeGrafter"/>
</dbReference>
<dbReference type="PANTHER" id="PTHR11715:SF3">
    <property type="entry name" value="GLYCINE CLEAVAGE SYSTEM H PROTEIN-RELATED"/>
    <property type="match status" value="1"/>
</dbReference>
<dbReference type="OrthoDB" id="9796712at2"/>
<dbReference type="HAMAP" id="MF_00272">
    <property type="entry name" value="GcvH"/>
    <property type="match status" value="1"/>
</dbReference>
<dbReference type="Gene3D" id="2.40.50.100">
    <property type="match status" value="1"/>
</dbReference>
<dbReference type="CDD" id="cd06848">
    <property type="entry name" value="GCS_H"/>
    <property type="match status" value="1"/>
</dbReference>
<feature type="modified residue" description="N6-lipoyllysine" evidence="3 4">
    <location>
        <position position="61"/>
    </location>
</feature>
<dbReference type="SUPFAM" id="SSF51230">
    <property type="entry name" value="Single hybrid motif"/>
    <property type="match status" value="1"/>
</dbReference>
<dbReference type="GO" id="GO:0019464">
    <property type="term" value="P:glycine decarboxylation via glycine cleavage system"/>
    <property type="evidence" value="ECO:0007669"/>
    <property type="project" value="UniProtKB-UniRule"/>
</dbReference>
<comment type="similarity">
    <text evidence="1 3">Belongs to the GcvH family.</text>
</comment>
<dbReference type="AlphaFoldDB" id="A0A1G7TJX0"/>
<dbReference type="PROSITE" id="PS00189">
    <property type="entry name" value="LIPOYL"/>
    <property type="match status" value="1"/>
</dbReference>
<reference evidence="6 7" key="1">
    <citation type="submission" date="2016-10" db="EMBL/GenBank/DDBJ databases">
        <authorList>
            <person name="de Groot N.N."/>
        </authorList>
    </citation>
    <scope>NUCLEOTIDE SEQUENCE [LARGE SCALE GENOMIC DNA]</scope>
    <source>
        <strain evidence="6 7">ATCC BAA-466</strain>
    </source>
</reference>
<organism evidence="6 7">
    <name type="scientific">Facklamia miroungae</name>
    <dbReference type="NCBI Taxonomy" id="120956"/>
    <lineage>
        <taxon>Bacteria</taxon>
        <taxon>Bacillati</taxon>
        <taxon>Bacillota</taxon>
        <taxon>Bacilli</taxon>
        <taxon>Lactobacillales</taxon>
        <taxon>Aerococcaceae</taxon>
        <taxon>Facklamia</taxon>
    </lineage>
</organism>
<dbReference type="NCBIfam" id="NF002270">
    <property type="entry name" value="PRK01202.1"/>
    <property type="match status" value="1"/>
</dbReference>
<dbReference type="PROSITE" id="PS50968">
    <property type="entry name" value="BIOTINYL_LIPOYL"/>
    <property type="match status" value="1"/>
</dbReference>
<evidence type="ECO:0000313" key="7">
    <source>
        <dbReference type="Proteomes" id="UP000199708"/>
    </source>
</evidence>
<evidence type="ECO:0000256" key="2">
    <source>
        <dbReference type="ARBA" id="ARBA00022823"/>
    </source>
</evidence>
<keyword evidence="7" id="KW-1185">Reference proteome</keyword>
<dbReference type="InterPro" id="IPR011053">
    <property type="entry name" value="Single_hybrid_motif"/>
</dbReference>
<feature type="domain" description="Lipoyl-binding" evidence="5">
    <location>
        <begin position="20"/>
        <end position="102"/>
    </location>
</feature>
<dbReference type="Pfam" id="PF01597">
    <property type="entry name" value="GCV_H"/>
    <property type="match status" value="1"/>
</dbReference>
<dbReference type="InterPro" id="IPR000089">
    <property type="entry name" value="Biotin_lipoyl"/>
</dbReference>
<proteinExistence type="inferred from homology"/>
<evidence type="ECO:0000313" key="6">
    <source>
        <dbReference type="EMBL" id="SDG35575.1"/>
    </source>
</evidence>
<evidence type="ECO:0000259" key="5">
    <source>
        <dbReference type="PROSITE" id="PS50968"/>
    </source>
</evidence>
<dbReference type="STRING" id="120956.SAMN05421791_10646"/>
<evidence type="ECO:0000256" key="4">
    <source>
        <dbReference type="PIRSR" id="PIRSR617453-50"/>
    </source>
</evidence>
<dbReference type="GO" id="GO:0005960">
    <property type="term" value="C:glycine cleavage complex"/>
    <property type="evidence" value="ECO:0007669"/>
    <property type="project" value="InterPro"/>
</dbReference>
<evidence type="ECO:0000256" key="1">
    <source>
        <dbReference type="ARBA" id="ARBA00009249"/>
    </source>
</evidence>
<evidence type="ECO:0000256" key="3">
    <source>
        <dbReference type="HAMAP-Rule" id="MF_00272"/>
    </source>
</evidence>
<dbReference type="InterPro" id="IPR033753">
    <property type="entry name" value="GCV_H/Fam206"/>
</dbReference>
<dbReference type="InterPro" id="IPR003016">
    <property type="entry name" value="2-oxoA_DH_lipoyl-BS"/>
</dbReference>
<gene>
    <name evidence="3" type="primary">gcvH</name>
    <name evidence="6" type="ORF">SAMN05421791_10646</name>
</gene>
<comment type="function">
    <text evidence="3">The glycine cleavage system catalyzes the degradation of glycine. The H protein shuttles the methylamine group of glycine from the P protein to the T protein.</text>
</comment>
<dbReference type="RefSeq" id="WP_090290058.1">
    <property type="nucleotide sequence ID" value="NZ_FNCK01000006.1"/>
</dbReference>
<dbReference type="GO" id="GO:0009249">
    <property type="term" value="P:protein lipoylation"/>
    <property type="evidence" value="ECO:0007669"/>
    <property type="project" value="TreeGrafter"/>
</dbReference>
<dbReference type="InterPro" id="IPR017453">
    <property type="entry name" value="GCV_H_sub"/>
</dbReference>
<dbReference type="PANTHER" id="PTHR11715">
    <property type="entry name" value="GLYCINE CLEAVAGE SYSTEM H PROTEIN"/>
    <property type="match status" value="1"/>
</dbReference>
<comment type="cofactor">
    <cofactor evidence="3">
        <name>(R)-lipoate</name>
        <dbReference type="ChEBI" id="CHEBI:83088"/>
    </cofactor>
    <text evidence="3">Binds 1 lipoyl cofactor covalently.</text>
</comment>